<keyword evidence="2" id="KW-0812">Transmembrane</keyword>
<dbReference type="AlphaFoldDB" id="J4G8G0"/>
<proteinExistence type="predicted"/>
<accession>J4G8G0</accession>
<dbReference type="HOGENOM" id="CLU_050250_3_0_1"/>
<dbReference type="InParanoid" id="J4G8G0"/>
<dbReference type="GeneID" id="24097859"/>
<organism evidence="3 4">
    <name type="scientific">Fibroporia radiculosa</name>
    <dbReference type="NCBI Taxonomy" id="599839"/>
    <lineage>
        <taxon>Eukaryota</taxon>
        <taxon>Fungi</taxon>
        <taxon>Dikarya</taxon>
        <taxon>Basidiomycota</taxon>
        <taxon>Agaricomycotina</taxon>
        <taxon>Agaricomycetes</taxon>
        <taxon>Polyporales</taxon>
        <taxon>Fibroporiaceae</taxon>
        <taxon>Fibroporia</taxon>
    </lineage>
</organism>
<dbReference type="RefSeq" id="XP_012182231.1">
    <property type="nucleotide sequence ID" value="XM_012326841.1"/>
</dbReference>
<keyword evidence="4" id="KW-1185">Reference proteome</keyword>
<feature type="compositionally biased region" description="Polar residues" evidence="1">
    <location>
        <begin position="1"/>
        <end position="22"/>
    </location>
</feature>
<feature type="region of interest" description="Disordered" evidence="1">
    <location>
        <begin position="1"/>
        <end position="27"/>
    </location>
</feature>
<gene>
    <name evidence="3" type="ORF">FIBRA_05063</name>
</gene>
<dbReference type="Proteomes" id="UP000006352">
    <property type="component" value="Unassembled WGS sequence"/>
</dbReference>
<name>J4G8G0_9APHY</name>
<feature type="transmembrane region" description="Helical" evidence="2">
    <location>
        <begin position="49"/>
        <end position="66"/>
    </location>
</feature>
<keyword evidence="2" id="KW-1133">Transmembrane helix</keyword>
<evidence type="ECO:0000256" key="2">
    <source>
        <dbReference type="SAM" id="Phobius"/>
    </source>
</evidence>
<evidence type="ECO:0000313" key="3">
    <source>
        <dbReference type="EMBL" id="CCM02948.1"/>
    </source>
</evidence>
<dbReference type="OrthoDB" id="3153758at2759"/>
<dbReference type="EMBL" id="HE797096">
    <property type="protein sequence ID" value="CCM02948.1"/>
    <property type="molecule type" value="Genomic_DNA"/>
</dbReference>
<sequence>MYYSSNALPSYQEATTRSTPGVNTPLLPLEDRDERLLSELNSYDRHDRLFKLYVIFVIISITFIFWKEDIVARDEESVRAREQSLIHREDELRAKEQAMHEDEERRIHARLVWKDLIAEKRCLSYEKRMYHAELVNVPVGAAADAPEWCMQTIIDIRGTKFDHPEFCTEEQTDGAVKTIGHWTVTGNEPTCRTWWGNYEKKECFGSHKRRVEAHLFNHQEPWDNWSEMCFSTPSDFANQSFAHPDACENRRGIVGSWFINVDVDECP</sequence>
<reference evidence="3 4" key="1">
    <citation type="journal article" date="2012" name="Appl. Environ. Microbiol.">
        <title>Short-read sequencing for genomic analysis of the brown rot fungus Fibroporia radiculosa.</title>
        <authorList>
            <person name="Tang J.D."/>
            <person name="Perkins A.D."/>
            <person name="Sonstegard T.S."/>
            <person name="Schroeder S.G."/>
            <person name="Burgess S.C."/>
            <person name="Diehl S.V."/>
        </authorList>
    </citation>
    <scope>NUCLEOTIDE SEQUENCE [LARGE SCALE GENOMIC DNA]</scope>
    <source>
        <strain evidence="3 4">TFFH 294</strain>
    </source>
</reference>
<protein>
    <submittedName>
        <fullName evidence="3">Uncharacterized protein</fullName>
    </submittedName>
</protein>
<keyword evidence="2" id="KW-0472">Membrane</keyword>
<dbReference type="STRING" id="599839.J4G8G0"/>
<evidence type="ECO:0000313" key="4">
    <source>
        <dbReference type="Proteomes" id="UP000006352"/>
    </source>
</evidence>
<evidence type="ECO:0000256" key="1">
    <source>
        <dbReference type="SAM" id="MobiDB-lite"/>
    </source>
</evidence>